<gene>
    <name evidence="9" type="ORF">LSH36_988g00027</name>
</gene>
<dbReference type="GO" id="GO:0000775">
    <property type="term" value="C:chromosome, centromeric region"/>
    <property type="evidence" value="ECO:0007669"/>
    <property type="project" value="UniProtKB-SubCell"/>
</dbReference>
<organism evidence="9 10">
    <name type="scientific">Paralvinella palmiformis</name>
    <dbReference type="NCBI Taxonomy" id="53620"/>
    <lineage>
        <taxon>Eukaryota</taxon>
        <taxon>Metazoa</taxon>
        <taxon>Spiralia</taxon>
        <taxon>Lophotrochozoa</taxon>
        <taxon>Annelida</taxon>
        <taxon>Polychaeta</taxon>
        <taxon>Sedentaria</taxon>
        <taxon>Canalipalpata</taxon>
        <taxon>Terebellida</taxon>
        <taxon>Terebelliformia</taxon>
        <taxon>Alvinellidae</taxon>
        <taxon>Paralvinella</taxon>
    </lineage>
</organism>
<keyword evidence="10" id="KW-1185">Reference proteome</keyword>
<evidence type="ECO:0000256" key="8">
    <source>
        <dbReference type="SAM" id="MobiDB-lite"/>
    </source>
</evidence>
<evidence type="ECO:0000256" key="1">
    <source>
        <dbReference type="ARBA" id="ARBA00004123"/>
    </source>
</evidence>
<evidence type="ECO:0000256" key="2">
    <source>
        <dbReference type="ARBA" id="ARBA00004584"/>
    </source>
</evidence>
<keyword evidence="5" id="KW-0158">Chromosome</keyword>
<evidence type="ECO:0000256" key="3">
    <source>
        <dbReference type="ARBA" id="ARBA00011060"/>
    </source>
</evidence>
<evidence type="ECO:0000256" key="5">
    <source>
        <dbReference type="ARBA" id="ARBA00022454"/>
    </source>
</evidence>
<dbReference type="AlphaFoldDB" id="A0AAD9IY16"/>
<dbReference type="PANTHER" id="PTHR31740:SF2">
    <property type="entry name" value="CENTROMERE PROTEIN L"/>
    <property type="match status" value="1"/>
</dbReference>
<comment type="subcellular location">
    <subcellularLocation>
        <location evidence="2">Chromosome</location>
        <location evidence="2">Centromere</location>
    </subcellularLocation>
    <subcellularLocation>
        <location evidence="1">Nucleus</location>
    </subcellularLocation>
</comment>
<evidence type="ECO:0000256" key="6">
    <source>
        <dbReference type="ARBA" id="ARBA00023242"/>
    </source>
</evidence>
<dbReference type="PANTHER" id="PTHR31740">
    <property type="entry name" value="CENTROMERE PROTEIN L"/>
    <property type="match status" value="1"/>
</dbReference>
<sequence>MSVKLKSPSVQRTSRTPWRSKRFTRTPITRSLGSVSYTGVSTRSRSVRNRRSSIERTPEEKSFNGLVLKTWHVYRLSPLYKFSHETSALRNYSRMLSGHLEAEYNVGMAVITENEKANMAVFSIVRGLQKSGREPEAIQIELKQKPIRGDAEARTVYTAILCCVGASDDVLEKVKQPFVLLPLMLSKGPVMLNRYLTSWLECQFDCSVHAAHFSPLSLSWMVAIWVGSEAESTKPVMLKYKVPSEVEGLDHITLNINSKDCKVLWDCIHSTEDKTCHKKEVVTFVQALEAHFYHHFQINISAMPLCMIGTPIAVAESDGKIKIFTPEHVHQILGLVTEVILETSIEL</sequence>
<evidence type="ECO:0000313" key="9">
    <source>
        <dbReference type="EMBL" id="KAK2142175.1"/>
    </source>
</evidence>
<comment type="similarity">
    <text evidence="3">Belongs to the CENP-L/IML3 family.</text>
</comment>
<dbReference type="Pfam" id="PF13092">
    <property type="entry name" value="CENP-L"/>
    <property type="match status" value="1"/>
</dbReference>
<proteinExistence type="inferred from homology"/>
<dbReference type="InterPro" id="IPR025204">
    <property type="entry name" value="CENP-L"/>
</dbReference>
<name>A0AAD9IY16_9ANNE</name>
<dbReference type="GO" id="GO:0005634">
    <property type="term" value="C:nucleus"/>
    <property type="evidence" value="ECO:0007669"/>
    <property type="project" value="UniProtKB-SubCell"/>
</dbReference>
<evidence type="ECO:0000256" key="4">
    <source>
        <dbReference type="ARBA" id="ARBA00016380"/>
    </source>
</evidence>
<evidence type="ECO:0000313" key="10">
    <source>
        <dbReference type="Proteomes" id="UP001208570"/>
    </source>
</evidence>
<reference evidence="9" key="1">
    <citation type="journal article" date="2023" name="Mol. Biol. Evol.">
        <title>Third-Generation Sequencing Reveals the Adaptive Role of the Epigenome in Three Deep-Sea Polychaetes.</title>
        <authorList>
            <person name="Perez M."/>
            <person name="Aroh O."/>
            <person name="Sun Y."/>
            <person name="Lan Y."/>
            <person name="Juniper S.K."/>
            <person name="Young C.R."/>
            <person name="Angers B."/>
            <person name="Qian P.Y."/>
        </authorList>
    </citation>
    <scope>NUCLEOTIDE SEQUENCE</scope>
    <source>
        <strain evidence="9">P08H-3</strain>
    </source>
</reference>
<keyword evidence="6" id="KW-0539">Nucleus</keyword>
<dbReference type="EMBL" id="JAODUP010000988">
    <property type="protein sequence ID" value="KAK2142175.1"/>
    <property type="molecule type" value="Genomic_DNA"/>
</dbReference>
<accession>A0AAD9IY16</accession>
<keyword evidence="7" id="KW-0137">Centromere</keyword>
<evidence type="ECO:0000256" key="7">
    <source>
        <dbReference type="ARBA" id="ARBA00023328"/>
    </source>
</evidence>
<comment type="caution">
    <text evidence="9">The sequence shown here is derived from an EMBL/GenBank/DDBJ whole genome shotgun (WGS) entry which is preliminary data.</text>
</comment>
<dbReference type="Proteomes" id="UP001208570">
    <property type="component" value="Unassembled WGS sequence"/>
</dbReference>
<feature type="region of interest" description="Disordered" evidence="8">
    <location>
        <begin position="39"/>
        <end position="59"/>
    </location>
</feature>
<protein>
    <recommendedName>
        <fullName evidence="4">Centromere protein L</fullName>
    </recommendedName>
</protein>